<dbReference type="GO" id="GO:0004523">
    <property type="term" value="F:RNA-DNA hybrid ribonuclease activity"/>
    <property type="evidence" value="ECO:0007669"/>
    <property type="project" value="InterPro"/>
</dbReference>
<dbReference type="InterPro" id="IPR036397">
    <property type="entry name" value="RNaseH_sf"/>
</dbReference>
<protein>
    <recommendedName>
        <fullName evidence="7">RNase H type-1 domain-containing protein</fullName>
    </recommendedName>
</protein>
<name>A0A7J6GM61_CANSA</name>
<dbReference type="EMBL" id="JAATIQ010000095">
    <property type="protein sequence ID" value="KAF4383973.1"/>
    <property type="molecule type" value="Genomic_DNA"/>
</dbReference>
<feature type="domain" description="Endonuclease/exonuclease/phosphatase" evidence="1">
    <location>
        <begin position="45"/>
        <end position="184"/>
    </location>
</feature>
<evidence type="ECO:0000259" key="2">
    <source>
        <dbReference type="Pfam" id="PF13456"/>
    </source>
</evidence>
<dbReference type="CDD" id="cd06222">
    <property type="entry name" value="RNase_H_like"/>
    <property type="match status" value="1"/>
</dbReference>
<evidence type="ECO:0008006" key="7">
    <source>
        <dbReference type="Google" id="ProtNLM"/>
    </source>
</evidence>
<reference evidence="5 6" key="1">
    <citation type="journal article" date="2020" name="bioRxiv">
        <title>Sequence and annotation of 42 cannabis genomes reveals extensive copy number variation in cannabinoid synthesis and pathogen resistance genes.</title>
        <authorList>
            <person name="Mckernan K.J."/>
            <person name="Helbert Y."/>
            <person name="Kane L.T."/>
            <person name="Ebling H."/>
            <person name="Zhang L."/>
            <person name="Liu B."/>
            <person name="Eaton Z."/>
            <person name="Mclaughlin S."/>
            <person name="Kingan S."/>
            <person name="Baybayan P."/>
            <person name="Concepcion G."/>
            <person name="Jordan M."/>
            <person name="Riva A."/>
            <person name="Barbazuk W."/>
            <person name="Harkins T."/>
        </authorList>
    </citation>
    <scope>NUCLEOTIDE SEQUENCE [LARGE SCALE GENOMIC DNA]</scope>
    <source>
        <strain evidence="5 6">cv. Jamaican Lion 4</strain>
        <strain evidence="4">Father</strain>
        <strain evidence="3">Mother</strain>
        <tissue evidence="4">Leaf</tissue>
    </source>
</reference>
<dbReference type="SUPFAM" id="SSF56219">
    <property type="entry name" value="DNase I-like"/>
    <property type="match status" value="1"/>
</dbReference>
<dbReference type="Pfam" id="PF03372">
    <property type="entry name" value="Exo_endo_phos"/>
    <property type="match status" value="1"/>
</dbReference>
<dbReference type="EMBL" id="JAATIP010000213">
    <property type="protein sequence ID" value="KAF4359782.1"/>
    <property type="molecule type" value="Genomic_DNA"/>
</dbReference>
<dbReference type="GO" id="GO:0003676">
    <property type="term" value="F:nucleic acid binding"/>
    <property type="evidence" value="ECO:0007669"/>
    <property type="project" value="InterPro"/>
</dbReference>
<dbReference type="Proteomes" id="UP000525078">
    <property type="component" value="Unassembled WGS sequence"/>
</dbReference>
<dbReference type="AlphaFoldDB" id="A0A7J6GM61"/>
<dbReference type="InterPro" id="IPR036691">
    <property type="entry name" value="Endo/exonu/phosph_ase_sf"/>
</dbReference>
<evidence type="ECO:0000313" key="6">
    <source>
        <dbReference type="Proteomes" id="UP000583929"/>
    </source>
</evidence>
<evidence type="ECO:0000313" key="5">
    <source>
        <dbReference type="Proteomes" id="UP000525078"/>
    </source>
</evidence>
<gene>
    <name evidence="3" type="ORF">F8388_008344</name>
    <name evidence="4" type="ORF">G4B88_016406</name>
</gene>
<feature type="domain" description="RNase H type-1" evidence="2">
    <location>
        <begin position="428"/>
        <end position="539"/>
    </location>
</feature>
<dbReference type="InterPro" id="IPR005135">
    <property type="entry name" value="Endo/exonuclease/phosphatase"/>
</dbReference>
<dbReference type="Pfam" id="PF13456">
    <property type="entry name" value="RVT_3"/>
    <property type="match status" value="1"/>
</dbReference>
<dbReference type="PANTHER" id="PTHR33710:SF77">
    <property type="entry name" value="DNASE I-LIKE SUPERFAMILY PROTEIN"/>
    <property type="match status" value="1"/>
</dbReference>
<evidence type="ECO:0000313" key="4">
    <source>
        <dbReference type="EMBL" id="KAF4383973.1"/>
    </source>
</evidence>
<evidence type="ECO:0000313" key="3">
    <source>
        <dbReference type="EMBL" id="KAF4359782.1"/>
    </source>
</evidence>
<keyword evidence="6" id="KW-1185">Reference proteome</keyword>
<comment type="caution">
    <text evidence="4">The sequence shown here is derived from an EMBL/GenBank/DDBJ whole genome shotgun (WGS) entry which is preliminary data.</text>
</comment>
<proteinExistence type="predicted"/>
<accession>A0A7J6GM61</accession>
<dbReference type="Proteomes" id="UP000583929">
    <property type="component" value="Unassembled WGS sequence"/>
</dbReference>
<organism evidence="4 6">
    <name type="scientific">Cannabis sativa</name>
    <name type="common">Hemp</name>
    <name type="synonym">Marijuana</name>
    <dbReference type="NCBI Taxonomy" id="3483"/>
    <lineage>
        <taxon>Eukaryota</taxon>
        <taxon>Viridiplantae</taxon>
        <taxon>Streptophyta</taxon>
        <taxon>Embryophyta</taxon>
        <taxon>Tracheophyta</taxon>
        <taxon>Spermatophyta</taxon>
        <taxon>Magnoliopsida</taxon>
        <taxon>eudicotyledons</taxon>
        <taxon>Gunneridae</taxon>
        <taxon>Pentapetalae</taxon>
        <taxon>rosids</taxon>
        <taxon>fabids</taxon>
        <taxon>Rosales</taxon>
        <taxon>Cannabaceae</taxon>
        <taxon>Cannabis</taxon>
    </lineage>
</organism>
<dbReference type="PANTHER" id="PTHR33710">
    <property type="entry name" value="BNAC02G09200D PROTEIN"/>
    <property type="match status" value="1"/>
</dbReference>
<dbReference type="InterPro" id="IPR044730">
    <property type="entry name" value="RNase_H-like_dom_plant"/>
</dbReference>
<evidence type="ECO:0000259" key="1">
    <source>
        <dbReference type="Pfam" id="PF03372"/>
    </source>
</evidence>
<dbReference type="Gene3D" id="3.60.10.10">
    <property type="entry name" value="Endonuclease/exonuclease/phosphatase"/>
    <property type="match status" value="1"/>
</dbReference>
<dbReference type="Gene3D" id="3.30.420.10">
    <property type="entry name" value="Ribonuclease H-like superfamily/Ribonuclease H"/>
    <property type="match status" value="1"/>
</dbReference>
<sequence>MNKLHFTEISYVSPIGLSGGFGVCWKQGVLCKIMEADKNVLIGTIESDPPGISWNFMGIYGPPSMTGREFFWNRIGDMLANGSSPTVLLGDLNGTLADHECLYYTNQNNAARYSFDLRRMVARIGLIDLGCLGGKFTWFQKTSNSTGSNAIRRARLDRALASTDWRILFPNAIVELLTVSTSDHKPILLNTDGGVRCTKAQFKYELMWGRDPRCFWVVRNAWRERLHHNPMVNLYRKLKRTRDHLQRWNKTHFKKIHQQVTEAKNDLAKIESNDQISWPLLSMASRAHVSFVGKKLKNSLHLFWKCTFTKAIWFSIGWGIRTEMVTATDWKQWMEGFWKGPNLPPNIDFYDFMVTCLCIVESVWKERNRRVHGEMEKDIMQISRSIRQKINDHIMVSKKIVHEITEWRPPPLDWVCCNSDVAVSPVGSILSAVIRDDMGNIISISSQESRVTLPKLAEAKAVCLAAEKAKDLGLKKIMFQSDNIGVVKAFEASMDICMDFMLQDSKVRFNNICSKFSDWGIVHVSRKCNYMAHNIAKWAAVKNVLGNICHEEVEDSVLDDLREYICGIHHMSILNE</sequence>
<dbReference type="InterPro" id="IPR002156">
    <property type="entry name" value="RNaseH_domain"/>
</dbReference>